<dbReference type="Gene3D" id="3.90.550.10">
    <property type="entry name" value="Spore Coat Polysaccharide Biosynthesis Protein SpsA, Chain A"/>
    <property type="match status" value="1"/>
</dbReference>
<dbReference type="GO" id="GO:0046872">
    <property type="term" value="F:metal ion binding"/>
    <property type="evidence" value="ECO:0007669"/>
    <property type="project" value="UniProtKB-KW"/>
</dbReference>
<evidence type="ECO:0000313" key="19">
    <source>
        <dbReference type="Ensembl" id="ENSMAMP00000063153.1"/>
    </source>
</evidence>
<dbReference type="InterPro" id="IPR029044">
    <property type="entry name" value="Nucleotide-diphossugar_trans"/>
</dbReference>
<dbReference type="GO" id="GO:0000139">
    <property type="term" value="C:Golgi membrane"/>
    <property type="evidence" value="ECO:0007669"/>
    <property type="project" value="UniProtKB-SubCell"/>
</dbReference>
<keyword evidence="7" id="KW-0808">Transferase</keyword>
<evidence type="ECO:0000256" key="14">
    <source>
        <dbReference type="ARBA" id="ARBA00023136"/>
    </source>
</evidence>
<dbReference type="SUPFAM" id="SSF53448">
    <property type="entry name" value="Nucleotide-diphospho-sugar transferases"/>
    <property type="match status" value="1"/>
</dbReference>
<evidence type="ECO:0000256" key="16">
    <source>
        <dbReference type="ARBA" id="ARBA00023180"/>
    </source>
</evidence>
<keyword evidence="12" id="KW-1133">Transmembrane helix</keyword>
<dbReference type="Proteomes" id="UP000261640">
    <property type="component" value="Unplaced"/>
</dbReference>
<dbReference type="InterPro" id="IPR035992">
    <property type="entry name" value="Ricin_B-like_lectins"/>
</dbReference>
<dbReference type="SUPFAM" id="SSF50370">
    <property type="entry name" value="Ricin B-like lectins"/>
    <property type="match status" value="1"/>
</dbReference>
<dbReference type="Gene3D" id="2.80.10.50">
    <property type="match status" value="1"/>
</dbReference>
<evidence type="ECO:0000256" key="7">
    <source>
        <dbReference type="ARBA" id="ARBA00022679"/>
    </source>
</evidence>
<dbReference type="EC" id="2.4.1.41" evidence="5"/>
<keyword evidence="14" id="KW-0472">Membrane</keyword>
<evidence type="ECO:0000259" key="18">
    <source>
        <dbReference type="SMART" id="SM00458"/>
    </source>
</evidence>
<evidence type="ECO:0000256" key="9">
    <source>
        <dbReference type="ARBA" id="ARBA00022723"/>
    </source>
</evidence>
<keyword evidence="9" id="KW-0479">Metal-binding</keyword>
<accession>A0A7N8YCP2</accession>
<dbReference type="GO" id="GO:0006493">
    <property type="term" value="P:protein O-linked glycosylation"/>
    <property type="evidence" value="ECO:0007669"/>
    <property type="project" value="TreeGrafter"/>
</dbReference>
<evidence type="ECO:0000256" key="11">
    <source>
        <dbReference type="ARBA" id="ARBA00022968"/>
    </source>
</evidence>
<keyword evidence="16" id="KW-0325">Glycoprotein</keyword>
<keyword evidence="15" id="KW-1015">Disulfide bond</keyword>
<comment type="cofactor">
    <cofactor evidence="1">
        <name>Mn(2+)</name>
        <dbReference type="ChEBI" id="CHEBI:29035"/>
    </cofactor>
</comment>
<dbReference type="FunFam" id="2.80.10.50:FF:000017">
    <property type="entry name" value="Polypeptide N-acetylgalactosaminyltransferase"/>
    <property type="match status" value="1"/>
</dbReference>
<keyword evidence="6" id="KW-0328">Glycosyltransferase</keyword>
<name>A0A7N8YCP2_9TELE</name>
<keyword evidence="11" id="KW-0735">Signal-anchor</keyword>
<comment type="similarity">
    <text evidence="4">Belongs to the glycosyltransferase 2 family. GalNAc-T subfamily.</text>
</comment>
<evidence type="ECO:0000256" key="3">
    <source>
        <dbReference type="ARBA" id="ARBA00004922"/>
    </source>
</evidence>
<evidence type="ECO:0000256" key="10">
    <source>
        <dbReference type="ARBA" id="ARBA00022734"/>
    </source>
</evidence>
<keyword evidence="13" id="KW-0333">Golgi apparatus</keyword>
<dbReference type="GeneTree" id="ENSGT00940000160161"/>
<keyword evidence="20" id="KW-1185">Reference proteome</keyword>
<dbReference type="InterPro" id="IPR000772">
    <property type="entry name" value="Ricin_B_lectin"/>
</dbReference>
<comment type="subcellular location">
    <subcellularLocation>
        <location evidence="2">Golgi apparatus membrane</location>
        <topology evidence="2">Single-pass type II membrane protein</topology>
    </subcellularLocation>
</comment>
<organism evidence="19 20">
    <name type="scientific">Mastacembelus armatus</name>
    <name type="common">zig-zag eel</name>
    <dbReference type="NCBI Taxonomy" id="205130"/>
    <lineage>
        <taxon>Eukaryota</taxon>
        <taxon>Metazoa</taxon>
        <taxon>Chordata</taxon>
        <taxon>Craniata</taxon>
        <taxon>Vertebrata</taxon>
        <taxon>Euteleostomi</taxon>
        <taxon>Actinopterygii</taxon>
        <taxon>Neopterygii</taxon>
        <taxon>Teleostei</taxon>
        <taxon>Neoteleostei</taxon>
        <taxon>Acanthomorphata</taxon>
        <taxon>Anabantaria</taxon>
        <taxon>Synbranchiformes</taxon>
        <taxon>Mastacembelidae</taxon>
        <taxon>Mastacembelus</taxon>
    </lineage>
</organism>
<dbReference type="PROSITE" id="PS50231">
    <property type="entry name" value="RICIN_B_LECTIN"/>
    <property type="match status" value="1"/>
</dbReference>
<keyword evidence="10" id="KW-0430">Lectin</keyword>
<dbReference type="PANTHER" id="PTHR11675:SF50">
    <property type="entry name" value="POLYPEPTIDE N-ACETYLGALACTOSAMINYLTRANSFERASE 8-RELATED"/>
    <property type="match status" value="1"/>
</dbReference>
<comment type="pathway">
    <text evidence="3">Protein modification; protein glycosylation.</text>
</comment>
<feature type="domain" description="Ricin B lectin" evidence="18">
    <location>
        <begin position="98"/>
        <end position="225"/>
    </location>
</feature>
<reference evidence="19" key="1">
    <citation type="submission" date="2025-08" db="UniProtKB">
        <authorList>
            <consortium name="Ensembl"/>
        </authorList>
    </citation>
    <scope>IDENTIFICATION</scope>
</reference>
<evidence type="ECO:0000256" key="17">
    <source>
        <dbReference type="ARBA" id="ARBA00023211"/>
    </source>
</evidence>
<dbReference type="GO" id="GO:0004653">
    <property type="term" value="F:polypeptide N-acetylgalactosaminyltransferase activity"/>
    <property type="evidence" value="ECO:0007669"/>
    <property type="project" value="UniProtKB-EC"/>
</dbReference>
<evidence type="ECO:0000256" key="2">
    <source>
        <dbReference type="ARBA" id="ARBA00004323"/>
    </source>
</evidence>
<evidence type="ECO:0000256" key="15">
    <source>
        <dbReference type="ARBA" id="ARBA00023157"/>
    </source>
</evidence>
<keyword evidence="8" id="KW-0812">Transmembrane</keyword>
<dbReference type="Pfam" id="PF00652">
    <property type="entry name" value="Ricin_B_lectin"/>
    <property type="match status" value="1"/>
</dbReference>
<sequence length="231" mass="26809">IEVVPCSKIAHIERLHKPYMRDLSHAMKRNALRVAEVWMDEYKHNINLAWNLPFENHGIDIGDISERKKLRERLKCKPFKWYLENVYPNLETLDNILGYGVNTLLQQYCVDQGAVPGSIPILYECHFEQPQLCYYNTDGEIIIGEIKSHKYNNNRCLVDPGSGSAPTLHECHLAKLKQLHMHWDFKQGQAIINKATKRCLEVAQGESSYYELVIQQCTGQGWRIEHLVTSF</sequence>
<evidence type="ECO:0000256" key="13">
    <source>
        <dbReference type="ARBA" id="ARBA00023034"/>
    </source>
</evidence>
<dbReference type="AlphaFoldDB" id="A0A7N8YCP2"/>
<evidence type="ECO:0000313" key="20">
    <source>
        <dbReference type="Proteomes" id="UP000261640"/>
    </source>
</evidence>
<dbReference type="Ensembl" id="ENSMAMT00000042695.1">
    <property type="protein sequence ID" value="ENSMAMP00000063153.1"/>
    <property type="gene ID" value="ENSMAMG00000018210.2"/>
</dbReference>
<dbReference type="GO" id="GO:0030246">
    <property type="term" value="F:carbohydrate binding"/>
    <property type="evidence" value="ECO:0007669"/>
    <property type="project" value="UniProtKB-KW"/>
</dbReference>
<evidence type="ECO:0000256" key="8">
    <source>
        <dbReference type="ARBA" id="ARBA00022692"/>
    </source>
</evidence>
<dbReference type="SMART" id="SM00458">
    <property type="entry name" value="RICIN"/>
    <property type="match status" value="1"/>
</dbReference>
<proteinExistence type="inferred from homology"/>
<evidence type="ECO:0000256" key="4">
    <source>
        <dbReference type="ARBA" id="ARBA00005680"/>
    </source>
</evidence>
<protein>
    <recommendedName>
        <fullName evidence="5">polypeptide N-acetylgalactosaminyltransferase</fullName>
        <ecNumber evidence="5">2.4.1.41</ecNumber>
    </recommendedName>
</protein>
<dbReference type="PANTHER" id="PTHR11675">
    <property type="entry name" value="N-ACETYLGALACTOSAMINYLTRANSFERASE"/>
    <property type="match status" value="1"/>
</dbReference>
<evidence type="ECO:0000256" key="6">
    <source>
        <dbReference type="ARBA" id="ARBA00022676"/>
    </source>
</evidence>
<evidence type="ECO:0000256" key="12">
    <source>
        <dbReference type="ARBA" id="ARBA00022989"/>
    </source>
</evidence>
<keyword evidence="17" id="KW-0464">Manganese</keyword>
<evidence type="ECO:0000256" key="1">
    <source>
        <dbReference type="ARBA" id="ARBA00001936"/>
    </source>
</evidence>
<reference evidence="19" key="2">
    <citation type="submission" date="2025-09" db="UniProtKB">
        <authorList>
            <consortium name="Ensembl"/>
        </authorList>
    </citation>
    <scope>IDENTIFICATION</scope>
</reference>
<evidence type="ECO:0000256" key="5">
    <source>
        <dbReference type="ARBA" id="ARBA00012644"/>
    </source>
</evidence>